<keyword evidence="1" id="KW-0732">Signal</keyword>
<sequence>MSRLRAVNQASAKKPNQHVFENSQTRREFLTRSAMAGVLTGLLMYKPVIAKVLDEKATVKAIVFSKEQQLIIEAVQQQLFPDDGDGPSASDLQAYRYLQWALEDKKNIEDGDPVFIQKGVAWLEAQADEQFSQTFIKLSSSQQHQVLAEFSKTQRGENWMSLLVYYLLEALTLDPVYGGNPEQIGWKWLEHQPGYPRPPVTKLYRYYQGLS</sequence>
<protein>
    <submittedName>
        <fullName evidence="2">Tat (Twin-arginine translocation) pathway signal sequence domain protein</fullName>
    </submittedName>
</protein>
<organism evidence="2">
    <name type="scientific">uncultured Thiotrichaceae bacterium</name>
    <dbReference type="NCBI Taxonomy" id="298394"/>
    <lineage>
        <taxon>Bacteria</taxon>
        <taxon>Pseudomonadati</taxon>
        <taxon>Pseudomonadota</taxon>
        <taxon>Gammaproteobacteria</taxon>
        <taxon>Thiotrichales</taxon>
        <taxon>Thiotrichaceae</taxon>
        <taxon>environmental samples</taxon>
    </lineage>
</organism>
<accession>A0A6S6TJU9</accession>
<evidence type="ECO:0000256" key="1">
    <source>
        <dbReference type="ARBA" id="ARBA00022729"/>
    </source>
</evidence>
<name>A0A6S6TJU9_9GAMM</name>
<dbReference type="InterPro" id="IPR019546">
    <property type="entry name" value="TAT_signal_bac_arc"/>
</dbReference>
<gene>
    <name evidence="2" type="ORF">HELGO_WM17403</name>
</gene>
<dbReference type="EMBL" id="CACVAY010000085">
    <property type="protein sequence ID" value="CAA6818477.1"/>
    <property type="molecule type" value="Genomic_DNA"/>
</dbReference>
<reference evidence="2" key="1">
    <citation type="submission" date="2020-01" db="EMBL/GenBank/DDBJ databases">
        <authorList>
            <person name="Meier V. D."/>
            <person name="Meier V D."/>
        </authorList>
    </citation>
    <scope>NUCLEOTIDE SEQUENCE</scope>
    <source>
        <strain evidence="2">HLG_WM_MAG_07</strain>
    </source>
</reference>
<dbReference type="InterPro" id="IPR027056">
    <property type="entry name" value="Gluconate_2DH_su3"/>
</dbReference>
<proteinExistence type="predicted"/>
<dbReference type="Pfam" id="PF13618">
    <property type="entry name" value="Gluconate_2-dh3"/>
    <property type="match status" value="1"/>
</dbReference>
<dbReference type="AlphaFoldDB" id="A0A6S6TJU9"/>
<dbReference type="NCBIfam" id="TIGR01409">
    <property type="entry name" value="TAT_signal_seq"/>
    <property type="match status" value="1"/>
</dbReference>
<evidence type="ECO:0000313" key="2">
    <source>
        <dbReference type="EMBL" id="CAA6818477.1"/>
    </source>
</evidence>